<evidence type="ECO:0000313" key="1">
    <source>
        <dbReference type="EMBL" id="SFD48378.1"/>
    </source>
</evidence>
<sequence length="123" mass="13901">MSSKVPNSGYVAFDDNNKVIESSSPVFTSQSVKKSDSPATTTYSPGYPWWPHSRWVYFADHHNYFNGYKWSHSNYYHDSERHSSTAAVGGKDTTTIYAGANKFSYALAKGYGTAQAWYWAPYI</sequence>
<dbReference type="Proteomes" id="UP000199599">
    <property type="component" value="Unassembled WGS sequence"/>
</dbReference>
<gene>
    <name evidence="1" type="ORF">SAMN04487792_1046</name>
</gene>
<reference evidence="2" key="1">
    <citation type="submission" date="2016-10" db="EMBL/GenBank/DDBJ databases">
        <authorList>
            <person name="Varghese N."/>
            <person name="Submissions S."/>
        </authorList>
    </citation>
    <scope>NUCLEOTIDE SEQUENCE [LARGE SCALE GENOMIC DNA]</scope>
    <source>
        <strain evidence="2">R-53102</strain>
    </source>
</reference>
<dbReference type="AlphaFoldDB" id="A0A1I1SUG1"/>
<dbReference type="RefSeq" id="WP_090093278.1">
    <property type="nucleotide sequence ID" value="NZ_CBCRVU010000002.1"/>
</dbReference>
<organism evidence="1 2">
    <name type="scientific">Lactobacillus bombicola</name>
    <dbReference type="NCBI Taxonomy" id="1505723"/>
    <lineage>
        <taxon>Bacteria</taxon>
        <taxon>Bacillati</taxon>
        <taxon>Bacillota</taxon>
        <taxon>Bacilli</taxon>
        <taxon>Lactobacillales</taxon>
        <taxon>Lactobacillaceae</taxon>
        <taxon>Lactobacillus</taxon>
    </lineage>
</organism>
<protein>
    <recommendedName>
        <fullName evidence="3">Lactococcin 972 family bacteriocin</fullName>
    </recommendedName>
</protein>
<dbReference type="STRING" id="1505723.SAMN04487792_1046"/>
<dbReference type="EMBL" id="FOMN01000005">
    <property type="protein sequence ID" value="SFD48378.1"/>
    <property type="molecule type" value="Genomic_DNA"/>
</dbReference>
<accession>A0A1I1SUG1</accession>
<evidence type="ECO:0000313" key="2">
    <source>
        <dbReference type="Proteomes" id="UP000199599"/>
    </source>
</evidence>
<evidence type="ECO:0008006" key="3">
    <source>
        <dbReference type="Google" id="ProtNLM"/>
    </source>
</evidence>
<proteinExistence type="predicted"/>
<name>A0A1I1SUG1_9LACO</name>